<feature type="compositionally biased region" description="Basic and acidic residues" evidence="1">
    <location>
        <begin position="119"/>
        <end position="131"/>
    </location>
</feature>
<feature type="region of interest" description="Disordered" evidence="1">
    <location>
        <begin position="111"/>
        <end position="131"/>
    </location>
</feature>
<dbReference type="RefSeq" id="WP_218932699.1">
    <property type="nucleotide sequence ID" value="NZ_CP036262.1"/>
</dbReference>
<organism evidence="2 3">
    <name type="scientific">Roseimaritima multifibrata</name>
    <dbReference type="NCBI Taxonomy" id="1930274"/>
    <lineage>
        <taxon>Bacteria</taxon>
        <taxon>Pseudomonadati</taxon>
        <taxon>Planctomycetota</taxon>
        <taxon>Planctomycetia</taxon>
        <taxon>Pirellulales</taxon>
        <taxon>Pirellulaceae</taxon>
        <taxon>Roseimaritima</taxon>
    </lineage>
</organism>
<dbReference type="AlphaFoldDB" id="A0A517MJ07"/>
<proteinExistence type="predicted"/>
<reference evidence="2 3" key="1">
    <citation type="submission" date="2019-02" db="EMBL/GenBank/DDBJ databases">
        <title>Deep-cultivation of Planctomycetes and their phenomic and genomic characterization uncovers novel biology.</title>
        <authorList>
            <person name="Wiegand S."/>
            <person name="Jogler M."/>
            <person name="Boedeker C."/>
            <person name="Pinto D."/>
            <person name="Vollmers J."/>
            <person name="Rivas-Marin E."/>
            <person name="Kohn T."/>
            <person name="Peeters S.H."/>
            <person name="Heuer A."/>
            <person name="Rast P."/>
            <person name="Oberbeckmann S."/>
            <person name="Bunk B."/>
            <person name="Jeske O."/>
            <person name="Meyerdierks A."/>
            <person name="Storesund J.E."/>
            <person name="Kallscheuer N."/>
            <person name="Luecker S."/>
            <person name="Lage O.M."/>
            <person name="Pohl T."/>
            <person name="Merkel B.J."/>
            <person name="Hornburger P."/>
            <person name="Mueller R.-W."/>
            <person name="Bruemmer F."/>
            <person name="Labrenz M."/>
            <person name="Spormann A.M."/>
            <person name="Op den Camp H."/>
            <person name="Overmann J."/>
            <person name="Amann R."/>
            <person name="Jetten M.S.M."/>
            <person name="Mascher T."/>
            <person name="Medema M.H."/>
            <person name="Devos D.P."/>
            <person name="Kaster A.-K."/>
            <person name="Ovreas L."/>
            <person name="Rohde M."/>
            <person name="Galperin M.Y."/>
            <person name="Jogler C."/>
        </authorList>
    </citation>
    <scope>NUCLEOTIDE SEQUENCE [LARGE SCALE GENOMIC DNA]</scope>
    <source>
        <strain evidence="2 3">FF011L</strain>
    </source>
</reference>
<sequence length="225" mass="26454">MPVFNKEECGGRAHFRQREKQSSLIHNLFRVFCVFRGLLIDRASRLQLGQPRKTRNTRKDNARFQQGKLDRPIARTSAKAKNQNSLPHNPFRVFCVFRGLLIDRASQLQLGQPRKTRNTRKENARFQQGKLDRPIARPSAKAKNQNSLPHNPFRVFCVFRGLLIDRASRLHLRLPREKQKTRKDNALSILSRLMIQQLCQRIAEVQSIRFFAVALIRRRFLRLHD</sequence>
<gene>
    <name evidence="2" type="ORF">FF011L_36630</name>
</gene>
<dbReference type="KEGG" id="rml:FF011L_36630"/>
<keyword evidence="3" id="KW-1185">Reference proteome</keyword>
<evidence type="ECO:0000256" key="1">
    <source>
        <dbReference type="SAM" id="MobiDB-lite"/>
    </source>
</evidence>
<protein>
    <submittedName>
        <fullName evidence="2">Uncharacterized protein</fullName>
    </submittedName>
</protein>
<dbReference type="Proteomes" id="UP000320672">
    <property type="component" value="Chromosome"/>
</dbReference>
<dbReference type="EMBL" id="CP036262">
    <property type="protein sequence ID" value="QDS94881.1"/>
    <property type="molecule type" value="Genomic_DNA"/>
</dbReference>
<accession>A0A517MJ07</accession>
<name>A0A517MJ07_9BACT</name>
<evidence type="ECO:0000313" key="3">
    <source>
        <dbReference type="Proteomes" id="UP000320672"/>
    </source>
</evidence>
<evidence type="ECO:0000313" key="2">
    <source>
        <dbReference type="EMBL" id="QDS94881.1"/>
    </source>
</evidence>